<proteinExistence type="predicted"/>
<dbReference type="GeneID" id="93711064"/>
<accession>A0A1I6A0V8</accession>
<feature type="transmembrane region" description="Helical" evidence="1">
    <location>
        <begin position="61"/>
        <end position="82"/>
    </location>
</feature>
<sequence>MYKALLKAEFLKIKRKWIWGLAFLGPFGVIALEALNFGLRYDYLTDLYKDDLWKGLIGEANMLSVFALMLGATLVASLISSLEHQSTSWKHLLSLPLSKTKIFMGKFSLAFILLTTSCILLAIGIVILGISLGFGTDISIALLFKTCFYPFLAALPVVALQLWLSVVLNNQALPLAIGIVGSIFGGALPRWTIWSWPSLSNQWDKPIINVFLGIVVGLILLGFSTVHFTKKDVNS</sequence>
<organism evidence="2 3">
    <name type="scientific">Priestia endophytica DSM 13796</name>
    <dbReference type="NCBI Taxonomy" id="1121089"/>
    <lineage>
        <taxon>Bacteria</taxon>
        <taxon>Bacillati</taxon>
        <taxon>Bacillota</taxon>
        <taxon>Bacilli</taxon>
        <taxon>Bacillales</taxon>
        <taxon>Bacillaceae</taxon>
        <taxon>Priestia</taxon>
    </lineage>
</organism>
<feature type="transmembrane region" description="Helical" evidence="1">
    <location>
        <begin position="103"/>
        <end position="132"/>
    </location>
</feature>
<name>A0A1I6A0V8_9BACI</name>
<dbReference type="Proteomes" id="UP000182762">
    <property type="component" value="Unassembled WGS sequence"/>
</dbReference>
<evidence type="ECO:0008006" key="4">
    <source>
        <dbReference type="Google" id="ProtNLM"/>
    </source>
</evidence>
<gene>
    <name evidence="2" type="ORF">SAMN02745910_02412</name>
</gene>
<feature type="transmembrane region" description="Helical" evidence="1">
    <location>
        <begin position="21"/>
        <end position="41"/>
    </location>
</feature>
<feature type="transmembrane region" description="Helical" evidence="1">
    <location>
        <begin position="138"/>
        <end position="160"/>
    </location>
</feature>
<evidence type="ECO:0000313" key="3">
    <source>
        <dbReference type="Proteomes" id="UP000182762"/>
    </source>
</evidence>
<keyword evidence="1" id="KW-0472">Membrane</keyword>
<evidence type="ECO:0000256" key="1">
    <source>
        <dbReference type="SAM" id="Phobius"/>
    </source>
</evidence>
<feature type="transmembrane region" description="Helical" evidence="1">
    <location>
        <begin position="172"/>
        <end position="194"/>
    </location>
</feature>
<feature type="transmembrane region" description="Helical" evidence="1">
    <location>
        <begin position="206"/>
        <end position="228"/>
    </location>
</feature>
<dbReference type="RefSeq" id="WP_061804648.1">
    <property type="nucleotide sequence ID" value="NZ_FOXX01000005.1"/>
</dbReference>
<reference evidence="2 3" key="1">
    <citation type="submission" date="2016-10" db="EMBL/GenBank/DDBJ databases">
        <authorList>
            <person name="Varghese N."/>
            <person name="Submissions S."/>
        </authorList>
    </citation>
    <scope>NUCLEOTIDE SEQUENCE [LARGE SCALE GENOMIC DNA]</scope>
    <source>
        <strain evidence="2 3">DSM 13796</strain>
    </source>
</reference>
<keyword evidence="3" id="KW-1185">Reference proteome</keyword>
<protein>
    <recommendedName>
        <fullName evidence="4">Permease</fullName>
    </recommendedName>
</protein>
<keyword evidence="1" id="KW-1133">Transmembrane helix</keyword>
<comment type="caution">
    <text evidence="2">The sequence shown here is derived from an EMBL/GenBank/DDBJ whole genome shotgun (WGS) entry which is preliminary data.</text>
</comment>
<dbReference type="Pfam" id="PF12730">
    <property type="entry name" value="ABC2_membrane_4"/>
    <property type="match status" value="1"/>
</dbReference>
<dbReference type="CDD" id="cd21809">
    <property type="entry name" value="ABC-2_lan_permease-like"/>
    <property type="match status" value="1"/>
</dbReference>
<keyword evidence="1" id="KW-0812">Transmembrane</keyword>
<evidence type="ECO:0000313" key="2">
    <source>
        <dbReference type="EMBL" id="SFQ62394.1"/>
    </source>
</evidence>
<dbReference type="EMBL" id="FOXX01000005">
    <property type="protein sequence ID" value="SFQ62394.1"/>
    <property type="molecule type" value="Genomic_DNA"/>
</dbReference>